<reference evidence="1 2" key="2">
    <citation type="journal article" date="2016" name="Int. J. Syst. Evol. Microbiol.">
        <title>Flavisolibacter tropicus sp. nov., isolated from tropical soil.</title>
        <authorList>
            <person name="Lee J.J."/>
            <person name="Kang M.S."/>
            <person name="Kim G.S."/>
            <person name="Lee C.S."/>
            <person name="Lim S."/>
            <person name="Lee J."/>
            <person name="Roh S.H."/>
            <person name="Kang H."/>
            <person name="Ha J.M."/>
            <person name="Bae S."/>
            <person name="Jung H.Y."/>
            <person name="Kim M.K."/>
        </authorList>
    </citation>
    <scope>NUCLEOTIDE SEQUENCE [LARGE SCALE GENOMIC DNA]</scope>
    <source>
        <strain evidence="1 2">LCS9</strain>
    </source>
</reference>
<proteinExistence type="predicted"/>
<organism evidence="1 2">
    <name type="scientific">Flavisolibacter tropicus</name>
    <dbReference type="NCBI Taxonomy" id="1492898"/>
    <lineage>
        <taxon>Bacteria</taxon>
        <taxon>Pseudomonadati</taxon>
        <taxon>Bacteroidota</taxon>
        <taxon>Chitinophagia</taxon>
        <taxon>Chitinophagales</taxon>
        <taxon>Chitinophagaceae</taxon>
        <taxon>Flavisolibacter</taxon>
    </lineage>
</organism>
<reference evidence="2" key="1">
    <citation type="submission" date="2015-01" db="EMBL/GenBank/DDBJ databases">
        <title>Flavisolibacter sp./LCS9/ whole genome sequencing.</title>
        <authorList>
            <person name="Kim M.K."/>
            <person name="Srinivasan S."/>
            <person name="Lee J.-J."/>
        </authorList>
    </citation>
    <scope>NUCLEOTIDE SEQUENCE [LARGE SCALE GENOMIC DNA]</scope>
    <source>
        <strain evidence="2">LCS9</strain>
    </source>
</reference>
<sequence>MDALYATILVMVVTNQRILLAADSRKTYLDEKGIHKTDTIDKIYETNDCYYAVCGFHEEVKGFSVHRLLHNCLAKFANFRDAVAQITHSLAAELKQYFTSLKTSSPAVFQQLRNVGGAAGEVFLIKRHKNIPTAYVLDYLITGSKDLKVTVTSRSTTISDINTTTSCFWRAIGNTGYLPSSLPEKDWALTPEILASRVIEEGCKLTPTFVSIPINMVELSSSGIRWIEKTSTAPNRV</sequence>
<protein>
    <submittedName>
        <fullName evidence="1">Uncharacterized protein</fullName>
    </submittedName>
</protein>
<evidence type="ECO:0000313" key="1">
    <source>
        <dbReference type="EMBL" id="ANE49748.1"/>
    </source>
</evidence>
<dbReference type="EMBL" id="CP011390">
    <property type="protein sequence ID" value="ANE49748.1"/>
    <property type="molecule type" value="Genomic_DNA"/>
</dbReference>
<name>A0A172TRY8_9BACT</name>
<dbReference type="KEGG" id="fla:SY85_03825"/>
<keyword evidence="2" id="KW-1185">Reference proteome</keyword>
<gene>
    <name evidence="1" type="ORF">SY85_03825</name>
</gene>
<dbReference type="RefSeq" id="WP_066401883.1">
    <property type="nucleotide sequence ID" value="NZ_CP011390.1"/>
</dbReference>
<dbReference type="OrthoDB" id="9839535at2"/>
<dbReference type="AlphaFoldDB" id="A0A172TRY8"/>
<dbReference type="Proteomes" id="UP000077177">
    <property type="component" value="Chromosome"/>
</dbReference>
<evidence type="ECO:0000313" key="2">
    <source>
        <dbReference type="Proteomes" id="UP000077177"/>
    </source>
</evidence>
<accession>A0A172TRY8</accession>